<dbReference type="AlphaFoldDB" id="A0A285CGK9"/>
<reference evidence="1 2" key="1">
    <citation type="submission" date="2017-08" db="EMBL/GenBank/DDBJ databases">
        <authorList>
            <person name="de Groot N.N."/>
        </authorList>
    </citation>
    <scope>NUCLEOTIDE SEQUENCE [LARGE SCALE GENOMIC DNA]</scope>
    <source>
        <strain evidence="1 2">JC228</strain>
    </source>
</reference>
<evidence type="ECO:0000313" key="1">
    <source>
        <dbReference type="EMBL" id="SNX66742.1"/>
    </source>
</evidence>
<sequence length="345" mass="38628">MNAVTLVEETRAGIVENVHTGMICGVNEKIETIYYAGDSDHYTYYRSAAKPIQALPVFLSNCITKYGLTNEEAALFTASHRGESYHIAALESMLQKLPVREDELFCPYSYPLNVKPKEEMLRKNLEKRRLYHNCAGKHMGFVTVCREFGFPVEGYWEVDHPLQQQILKLLSELAELPLSEIKIGIDGCGVPVFAIPLKNMALTYLKLACPDLIKDPFLQKAVTQMINIMNEHPRIVASEDFICSVLLQDQNIVAKGGAQGVYCFGLKKERAGFALKVLNGSEDVWPVIIAGILEQISYENKQTIASLRALKPSIFKNDAGAEVGKINEKFILTGMQNTTSEIYRI</sequence>
<protein>
    <submittedName>
        <fullName evidence="1">Asparaginase</fullName>
    </submittedName>
</protein>
<dbReference type="RefSeq" id="WP_097156598.1">
    <property type="nucleotide sequence ID" value="NZ_JBEPMQ010000016.1"/>
</dbReference>
<evidence type="ECO:0000313" key="2">
    <source>
        <dbReference type="Proteomes" id="UP000219546"/>
    </source>
</evidence>
<dbReference type="Pfam" id="PF06089">
    <property type="entry name" value="Asparaginase_II"/>
    <property type="match status" value="1"/>
</dbReference>
<dbReference type="PANTHER" id="PTHR42110">
    <property type="entry name" value="L-ASPARAGINASE, PUTATIVE (AFU_ORTHOLOGUE AFUA_3G11890)-RELATED"/>
    <property type="match status" value="1"/>
</dbReference>
<dbReference type="PANTHER" id="PTHR42110:SF1">
    <property type="entry name" value="L-ASPARAGINASE, PUTATIVE (AFU_ORTHOLOGUE AFUA_3G11890)-RELATED"/>
    <property type="match status" value="1"/>
</dbReference>
<organism evidence="1 2">
    <name type="scientific">Bacillus oleivorans</name>
    <dbReference type="NCBI Taxonomy" id="1448271"/>
    <lineage>
        <taxon>Bacteria</taxon>
        <taxon>Bacillati</taxon>
        <taxon>Bacillota</taxon>
        <taxon>Bacilli</taxon>
        <taxon>Bacillales</taxon>
        <taxon>Bacillaceae</taxon>
        <taxon>Bacillus</taxon>
    </lineage>
</organism>
<dbReference type="OrthoDB" id="9770793at2"/>
<keyword evidence="2" id="KW-1185">Reference proteome</keyword>
<dbReference type="Proteomes" id="UP000219546">
    <property type="component" value="Unassembled WGS sequence"/>
</dbReference>
<dbReference type="EMBL" id="OAOP01000001">
    <property type="protein sequence ID" value="SNX66742.1"/>
    <property type="molecule type" value="Genomic_DNA"/>
</dbReference>
<gene>
    <name evidence="1" type="ORF">SAMN05877753_10153</name>
</gene>
<accession>A0A285CGK9</accession>
<name>A0A285CGK9_9BACI</name>
<proteinExistence type="predicted"/>
<dbReference type="InterPro" id="IPR010349">
    <property type="entry name" value="Asparaginase_II"/>
</dbReference>